<feature type="transmembrane region" description="Helical" evidence="7">
    <location>
        <begin position="216"/>
        <end position="234"/>
    </location>
</feature>
<dbReference type="InterPro" id="IPR018383">
    <property type="entry name" value="UPF0324_pro"/>
</dbReference>
<feature type="transmembrane region" description="Helical" evidence="7">
    <location>
        <begin position="29"/>
        <end position="47"/>
    </location>
</feature>
<dbReference type="RefSeq" id="WP_038283277.1">
    <property type="nucleotide sequence ID" value="NZ_JPME01000022.1"/>
</dbReference>
<dbReference type="AlphaFoldDB" id="A0A084JJ14"/>
<comment type="similarity">
    <text evidence="2">Belongs to the UPF0324 family.</text>
</comment>
<feature type="transmembrane region" description="Helical" evidence="7">
    <location>
        <begin position="254"/>
        <end position="277"/>
    </location>
</feature>
<proteinExistence type="inferred from homology"/>
<feature type="transmembrane region" description="Helical" evidence="7">
    <location>
        <begin position="320"/>
        <end position="344"/>
    </location>
</feature>
<evidence type="ECO:0000256" key="2">
    <source>
        <dbReference type="ARBA" id="ARBA00007977"/>
    </source>
</evidence>
<dbReference type="EMBL" id="JPME01000022">
    <property type="protein sequence ID" value="KEZ88948.1"/>
    <property type="molecule type" value="Genomic_DNA"/>
</dbReference>
<keyword evidence="4 7" id="KW-0812">Transmembrane</keyword>
<feature type="transmembrane region" description="Helical" evidence="7">
    <location>
        <begin position="147"/>
        <end position="168"/>
    </location>
</feature>
<name>A0A084JJ14_9FIRM</name>
<accession>A0A084JJ14</accession>
<feature type="transmembrane region" description="Helical" evidence="7">
    <location>
        <begin position="7"/>
        <end position="23"/>
    </location>
</feature>
<protein>
    <submittedName>
        <fullName evidence="8">Membrane protein</fullName>
    </submittedName>
</protein>
<dbReference type="GO" id="GO:0005886">
    <property type="term" value="C:plasma membrane"/>
    <property type="evidence" value="ECO:0007669"/>
    <property type="project" value="UniProtKB-SubCell"/>
</dbReference>
<comment type="caution">
    <text evidence="8">The sequence shown here is derived from an EMBL/GenBank/DDBJ whole genome shotgun (WGS) entry which is preliminary data.</text>
</comment>
<keyword evidence="3" id="KW-1003">Cell membrane</keyword>
<evidence type="ECO:0000256" key="3">
    <source>
        <dbReference type="ARBA" id="ARBA00022475"/>
    </source>
</evidence>
<evidence type="ECO:0000256" key="7">
    <source>
        <dbReference type="SAM" id="Phobius"/>
    </source>
</evidence>
<dbReference type="PANTHER" id="PTHR30106:SF1">
    <property type="entry name" value="UPF0324 MEMBRANE PROTEIN FN0533"/>
    <property type="match status" value="1"/>
</dbReference>
<evidence type="ECO:0000256" key="1">
    <source>
        <dbReference type="ARBA" id="ARBA00004651"/>
    </source>
</evidence>
<evidence type="ECO:0000313" key="8">
    <source>
        <dbReference type="EMBL" id="KEZ88948.1"/>
    </source>
</evidence>
<comment type="subcellular location">
    <subcellularLocation>
        <location evidence="1">Cell membrane</location>
        <topology evidence="1">Multi-pass membrane protein</topology>
    </subcellularLocation>
</comment>
<evidence type="ECO:0000256" key="6">
    <source>
        <dbReference type="ARBA" id="ARBA00023136"/>
    </source>
</evidence>
<keyword evidence="6 7" id="KW-0472">Membrane</keyword>
<keyword evidence="9" id="KW-1185">Reference proteome</keyword>
<evidence type="ECO:0000313" key="9">
    <source>
        <dbReference type="Proteomes" id="UP000028525"/>
    </source>
</evidence>
<feature type="transmembrane region" description="Helical" evidence="7">
    <location>
        <begin position="89"/>
        <end position="108"/>
    </location>
</feature>
<keyword evidence="5 7" id="KW-1133">Transmembrane helix</keyword>
<dbReference type="Proteomes" id="UP000028525">
    <property type="component" value="Unassembled WGS sequence"/>
</dbReference>
<gene>
    <name evidence="8" type="ORF">IO98_17490</name>
</gene>
<feature type="transmembrane region" description="Helical" evidence="7">
    <location>
        <begin position="289"/>
        <end position="308"/>
    </location>
</feature>
<reference evidence="8 9" key="1">
    <citation type="submission" date="2014-07" db="EMBL/GenBank/DDBJ databases">
        <title>Draft genome of Clostridium celerecrescens 152B isolated from sediments associated with methane hydrate from Krishna Godavari basin.</title>
        <authorList>
            <person name="Honkalas V.S."/>
            <person name="Dabir A.P."/>
            <person name="Arora P."/>
            <person name="Dhakephalkar P.K."/>
        </authorList>
    </citation>
    <scope>NUCLEOTIDE SEQUENCE [LARGE SCALE GENOMIC DNA]</scope>
    <source>
        <strain evidence="8 9">152B</strain>
    </source>
</reference>
<feature type="transmembrane region" description="Helical" evidence="7">
    <location>
        <begin position="120"/>
        <end position="140"/>
    </location>
</feature>
<evidence type="ECO:0000256" key="4">
    <source>
        <dbReference type="ARBA" id="ARBA00022692"/>
    </source>
</evidence>
<sequence>MMNKKSYLAIGTCVVIAIIATYLGKLQNIIGAPMIGLFIGMLLVNILPSVDKDFKKGTTFAGKKCLNLGIILAGGTLNFAQILGFGAKALPLIIINICLSFTVAYFVGKQLKQSWNTCTLVGGGTCICGGTAIATLASIIKAKETEIAYAMTAIFLFDILAALVYPYLAGALNLTSNQFGFLAGTAINDTSSVAASEATYNAINGLDLNLAITVKLTRTTMLIALAVIFTVITVRKQSKNNAANAEQTSISKTVLKVFPWFILGFLIMAVLNTVGLFDLINGLDKYLKTGYKLFITIALAGVGFKIKFKDLLTKGIKPIILGGCTWLAVAASSMIFIHLFAGFIG</sequence>
<dbReference type="STRING" id="29354.IO98_17490"/>
<dbReference type="PANTHER" id="PTHR30106">
    <property type="entry name" value="INNER MEMBRANE PROTEIN YEIH-RELATED"/>
    <property type="match status" value="1"/>
</dbReference>
<evidence type="ECO:0000256" key="5">
    <source>
        <dbReference type="ARBA" id="ARBA00022989"/>
    </source>
</evidence>
<dbReference type="Pfam" id="PF03601">
    <property type="entry name" value="Cons_hypoth698"/>
    <property type="match status" value="1"/>
</dbReference>
<organism evidence="8 9">
    <name type="scientific">Lacrimispora celerecrescens</name>
    <dbReference type="NCBI Taxonomy" id="29354"/>
    <lineage>
        <taxon>Bacteria</taxon>
        <taxon>Bacillati</taxon>
        <taxon>Bacillota</taxon>
        <taxon>Clostridia</taxon>
        <taxon>Lachnospirales</taxon>
        <taxon>Lachnospiraceae</taxon>
        <taxon>Lacrimispora</taxon>
    </lineage>
</organism>